<gene>
    <name evidence="1" type="ordered locus">Clocel_1234</name>
</gene>
<dbReference type="InterPro" id="IPR009229">
    <property type="entry name" value="AgrD"/>
</dbReference>
<dbReference type="STRING" id="573061.Clocel_1234"/>
<dbReference type="Proteomes" id="UP000002730">
    <property type="component" value="Chromosome"/>
</dbReference>
<accession>D9SUT4</accession>
<dbReference type="EMBL" id="CP002160">
    <property type="protein sequence ID" value="ADL50989.1"/>
    <property type="molecule type" value="Genomic_DNA"/>
</dbReference>
<evidence type="ECO:0000313" key="1">
    <source>
        <dbReference type="EMBL" id="ADL50989.1"/>
    </source>
</evidence>
<proteinExistence type="predicted"/>
<name>D9SUT4_CLOC7</name>
<sequence length="44" mass="4809">MKNSNKKVLSLISAITTKAAEDLSNSTCVTALYQPKEPKSLQKK</sequence>
<dbReference type="HOGENOM" id="CLU_217513_0_0_9"/>
<dbReference type="OrthoDB" id="1809626at2"/>
<keyword evidence="1" id="KW-0449">Lipoprotein</keyword>
<evidence type="ECO:0000313" key="2">
    <source>
        <dbReference type="Proteomes" id="UP000002730"/>
    </source>
</evidence>
<protein>
    <submittedName>
        <fullName evidence="1">Putative lipoprotein</fullName>
    </submittedName>
</protein>
<dbReference type="RefSeq" id="WP_010076153.1">
    <property type="nucleotide sequence ID" value="NC_014393.1"/>
</dbReference>
<dbReference type="KEGG" id="ccb:Clocel_1234"/>
<organism evidence="1 2">
    <name type="scientific">Clostridium cellulovorans (strain ATCC 35296 / DSM 3052 / OCM 3 / 743B)</name>
    <dbReference type="NCBI Taxonomy" id="573061"/>
    <lineage>
        <taxon>Bacteria</taxon>
        <taxon>Bacillati</taxon>
        <taxon>Bacillota</taxon>
        <taxon>Clostridia</taxon>
        <taxon>Eubacteriales</taxon>
        <taxon>Clostridiaceae</taxon>
        <taxon>Clostridium</taxon>
    </lineage>
</organism>
<dbReference type="AlphaFoldDB" id="D9SUT4"/>
<keyword evidence="2" id="KW-1185">Reference proteome</keyword>
<reference evidence="1 2" key="1">
    <citation type="submission" date="2010-08" db="EMBL/GenBank/DDBJ databases">
        <title>Complete sequence of Clostridium cellulovorans 743B.</title>
        <authorList>
            <consortium name="US DOE Joint Genome Institute"/>
            <person name="Lucas S."/>
            <person name="Copeland A."/>
            <person name="Lapidus A."/>
            <person name="Cheng J.-F."/>
            <person name="Bruce D."/>
            <person name="Goodwin L."/>
            <person name="Pitluck S."/>
            <person name="Chertkov O."/>
            <person name="Detter J.C."/>
            <person name="Han C."/>
            <person name="Tapia R."/>
            <person name="Land M."/>
            <person name="Hauser L."/>
            <person name="Chang Y.-J."/>
            <person name="Jeffries C."/>
            <person name="Kyrpides N."/>
            <person name="Ivanova N."/>
            <person name="Mikhailova N."/>
            <person name="Hemme C.L."/>
            <person name="Woyke T."/>
        </authorList>
    </citation>
    <scope>NUCLEOTIDE SEQUENCE [LARGE SCALE GENOMIC DNA]</scope>
    <source>
        <strain evidence="2">ATCC 35296 / DSM 3052 / OCM 3 / 743B</strain>
    </source>
</reference>
<dbReference type="NCBIfam" id="TIGR04223">
    <property type="entry name" value="quorum_AgrD"/>
    <property type="match status" value="1"/>
</dbReference>